<keyword evidence="3" id="KW-1185">Reference proteome</keyword>
<name>A0A9X2JCM8_9SPHI</name>
<protein>
    <submittedName>
        <fullName evidence="2">ThiF family adenylyltransferase</fullName>
    </submittedName>
</protein>
<organism evidence="2 3">
    <name type="scientific">Solitalea agri</name>
    <dbReference type="NCBI Taxonomy" id="2953739"/>
    <lineage>
        <taxon>Bacteria</taxon>
        <taxon>Pseudomonadati</taxon>
        <taxon>Bacteroidota</taxon>
        <taxon>Sphingobacteriia</taxon>
        <taxon>Sphingobacteriales</taxon>
        <taxon>Sphingobacteriaceae</taxon>
        <taxon>Solitalea</taxon>
    </lineage>
</organism>
<dbReference type="Proteomes" id="UP001155182">
    <property type="component" value="Unassembled WGS sequence"/>
</dbReference>
<evidence type="ECO:0000259" key="1">
    <source>
        <dbReference type="Pfam" id="PF00899"/>
    </source>
</evidence>
<reference evidence="2" key="1">
    <citation type="submission" date="2022-06" db="EMBL/GenBank/DDBJ databases">
        <title>Solitalea sp. MAHUQ-68 isolated from rhizospheric soil.</title>
        <authorList>
            <person name="Huq M.A."/>
        </authorList>
    </citation>
    <scope>NUCLEOTIDE SEQUENCE</scope>
    <source>
        <strain evidence="2">MAHUQ-68</strain>
    </source>
</reference>
<proteinExistence type="predicted"/>
<dbReference type="PANTHER" id="PTHR43267:SF3">
    <property type="entry name" value="THIF PROTEIN"/>
    <property type="match status" value="1"/>
</dbReference>
<dbReference type="InterPro" id="IPR045886">
    <property type="entry name" value="ThiF/MoeB/HesA"/>
</dbReference>
<dbReference type="GO" id="GO:0061504">
    <property type="term" value="P:cyclic threonylcarbamoyladenosine biosynthetic process"/>
    <property type="evidence" value="ECO:0007669"/>
    <property type="project" value="TreeGrafter"/>
</dbReference>
<dbReference type="Gene3D" id="3.40.50.720">
    <property type="entry name" value="NAD(P)-binding Rossmann-like Domain"/>
    <property type="match status" value="1"/>
</dbReference>
<evidence type="ECO:0000313" key="2">
    <source>
        <dbReference type="EMBL" id="MCO4291970.1"/>
    </source>
</evidence>
<gene>
    <name evidence="2" type="ORF">NF867_03730</name>
</gene>
<dbReference type="RefSeq" id="WP_252586204.1">
    <property type="nucleotide sequence ID" value="NZ_JAMWYS010000013.1"/>
</dbReference>
<sequence>MNLSVDIPQLLRYKLRETNVRNNECQPEFFRLSNALDAEKLYHLLQYNSSIAVYDEIHAQLKELMKIRNPDKLLPANVLDQLIKDHLKGNSSDTYGVWVFYPWINKVVHLLDENEFIEVRTARNKLKITEEEQNLLRNKKVGIIGLSVGQSVAVTMAMERVCGELRLADFDALELGNLNRLRAGVQQLSVPKVICAAREIAEIDPFIKVKVYKEGLSIANMAEFLGEGEQRLNLLVEVCDSFEMKILSRIEARKRQIPVVMETNDRGMLDIERFDLEPQRMLMHGMVPQLEGESTVIAKKLEGINPQERMQYLSQMIGMENLSERMLYSLQSLGKTINGWPQLASGAVLGGAIVTHSCRKILLDSFRSSGRYFIDLEKIINDMNKS</sequence>
<dbReference type="GO" id="GO:0061503">
    <property type="term" value="F:tRNA threonylcarbamoyladenosine dehydratase"/>
    <property type="evidence" value="ECO:0007669"/>
    <property type="project" value="TreeGrafter"/>
</dbReference>
<comment type="caution">
    <text evidence="2">The sequence shown here is derived from an EMBL/GenBank/DDBJ whole genome shotgun (WGS) entry which is preliminary data.</text>
</comment>
<dbReference type="InterPro" id="IPR035985">
    <property type="entry name" value="Ubiquitin-activating_enz"/>
</dbReference>
<dbReference type="EMBL" id="JAMWYS010000013">
    <property type="protein sequence ID" value="MCO4291970.1"/>
    <property type="molecule type" value="Genomic_DNA"/>
</dbReference>
<dbReference type="SUPFAM" id="SSF69572">
    <property type="entry name" value="Activating enzymes of the ubiquitin-like proteins"/>
    <property type="match status" value="1"/>
</dbReference>
<feature type="domain" description="THIF-type NAD/FAD binding fold" evidence="1">
    <location>
        <begin position="127"/>
        <end position="298"/>
    </location>
</feature>
<dbReference type="PANTHER" id="PTHR43267">
    <property type="entry name" value="TRNA THREONYLCARBAMOYLADENOSINE DEHYDRATASE"/>
    <property type="match status" value="1"/>
</dbReference>
<accession>A0A9X2JCM8</accession>
<evidence type="ECO:0000313" key="3">
    <source>
        <dbReference type="Proteomes" id="UP001155182"/>
    </source>
</evidence>
<dbReference type="InterPro" id="IPR000594">
    <property type="entry name" value="ThiF_NAD_FAD-bd"/>
</dbReference>
<dbReference type="CDD" id="cd01483">
    <property type="entry name" value="E1_enzyme_family"/>
    <property type="match status" value="1"/>
</dbReference>
<dbReference type="GO" id="GO:0016779">
    <property type="term" value="F:nucleotidyltransferase activity"/>
    <property type="evidence" value="ECO:0007669"/>
    <property type="project" value="UniProtKB-KW"/>
</dbReference>
<dbReference type="AlphaFoldDB" id="A0A9X2JCM8"/>
<dbReference type="Pfam" id="PF00899">
    <property type="entry name" value="ThiF"/>
    <property type="match status" value="1"/>
</dbReference>
<keyword evidence="2" id="KW-0808">Transferase</keyword>
<keyword evidence="2" id="KW-0548">Nucleotidyltransferase</keyword>
<dbReference type="GO" id="GO:0008641">
    <property type="term" value="F:ubiquitin-like modifier activating enzyme activity"/>
    <property type="evidence" value="ECO:0007669"/>
    <property type="project" value="InterPro"/>
</dbReference>